<keyword evidence="7" id="KW-0963">Cytoplasm</keyword>
<evidence type="ECO:0000313" key="20">
    <source>
        <dbReference type="EMBL" id="OJJ50433.1"/>
    </source>
</evidence>
<keyword evidence="13" id="KW-0206">Cytoskeleton</keyword>
<evidence type="ECO:0000256" key="2">
    <source>
        <dbReference type="ARBA" id="ARBA00004186"/>
    </source>
</evidence>
<organism evidence="20 21">
    <name type="scientific">Penicilliopsis zonata CBS 506.65</name>
    <dbReference type="NCBI Taxonomy" id="1073090"/>
    <lineage>
        <taxon>Eukaryota</taxon>
        <taxon>Fungi</taxon>
        <taxon>Dikarya</taxon>
        <taxon>Ascomycota</taxon>
        <taxon>Pezizomycotina</taxon>
        <taxon>Eurotiomycetes</taxon>
        <taxon>Eurotiomycetidae</taxon>
        <taxon>Eurotiales</taxon>
        <taxon>Aspergillaceae</taxon>
        <taxon>Penicilliopsis</taxon>
    </lineage>
</organism>
<evidence type="ECO:0000256" key="10">
    <source>
        <dbReference type="ARBA" id="ARBA00022776"/>
    </source>
</evidence>
<evidence type="ECO:0000256" key="1">
    <source>
        <dbReference type="ARBA" id="ARBA00004123"/>
    </source>
</evidence>
<dbReference type="GeneID" id="34607934"/>
<dbReference type="GO" id="GO:0000278">
    <property type="term" value="P:mitotic cell cycle"/>
    <property type="evidence" value="ECO:0007669"/>
    <property type="project" value="InterPro"/>
</dbReference>
<feature type="region of interest" description="Disordered" evidence="19">
    <location>
        <begin position="99"/>
        <end position="125"/>
    </location>
</feature>
<feature type="compositionally biased region" description="Polar residues" evidence="19">
    <location>
        <begin position="111"/>
        <end position="124"/>
    </location>
</feature>
<feature type="compositionally biased region" description="Polar residues" evidence="19">
    <location>
        <begin position="17"/>
        <end position="29"/>
    </location>
</feature>
<keyword evidence="12" id="KW-0995">Kinetochore</keyword>
<evidence type="ECO:0000313" key="21">
    <source>
        <dbReference type="Proteomes" id="UP000184188"/>
    </source>
</evidence>
<dbReference type="PANTHER" id="PTHR28036">
    <property type="entry name" value="DASH COMPLEX SUBUNIT DAD2"/>
    <property type="match status" value="1"/>
</dbReference>
<evidence type="ECO:0000256" key="14">
    <source>
        <dbReference type="ARBA" id="ARBA00023242"/>
    </source>
</evidence>
<dbReference type="PANTHER" id="PTHR28036:SF1">
    <property type="entry name" value="DASH COMPLEX SUBUNIT DAD2"/>
    <property type="match status" value="1"/>
</dbReference>
<evidence type="ECO:0000256" key="12">
    <source>
        <dbReference type="ARBA" id="ARBA00022838"/>
    </source>
</evidence>
<keyword evidence="16" id="KW-0137">Centromere</keyword>
<dbReference type="GO" id="GO:1990023">
    <property type="term" value="C:mitotic spindle midzone"/>
    <property type="evidence" value="ECO:0007669"/>
    <property type="project" value="TreeGrafter"/>
</dbReference>
<keyword evidence="8" id="KW-0132">Cell division</keyword>
<evidence type="ECO:0000256" key="15">
    <source>
        <dbReference type="ARBA" id="ARBA00023306"/>
    </source>
</evidence>
<gene>
    <name evidence="20" type="ORF">ASPZODRAFT_126294</name>
</gene>
<keyword evidence="18" id="KW-0175">Coiled coil</keyword>
<sequence>MQAPTFSSHTTSSSSFRQANSNNNPQHHSSLLEARVSAKKAELDNLKELRDLSDALATQMQVLENKLVTLNDGTKAVAYVLANWENVLQTIHMASSILAKKSSPAEGGPVSKQTESPQPLTSLPATLVRVPIEHVENISN</sequence>
<dbReference type="AlphaFoldDB" id="A0A1L9STM8"/>
<dbReference type="Pfam" id="PF08654">
    <property type="entry name" value="DASH_Dad2"/>
    <property type="match status" value="1"/>
</dbReference>
<evidence type="ECO:0000256" key="6">
    <source>
        <dbReference type="ARBA" id="ARBA00022454"/>
    </source>
</evidence>
<dbReference type="GO" id="GO:0005874">
    <property type="term" value="C:microtubule"/>
    <property type="evidence" value="ECO:0007669"/>
    <property type="project" value="UniProtKB-KW"/>
</dbReference>
<dbReference type="OrthoDB" id="3230169at2759"/>
<keyword evidence="15" id="KW-0131">Cell cycle</keyword>
<dbReference type="GO" id="GO:0044732">
    <property type="term" value="C:mitotic spindle pole body"/>
    <property type="evidence" value="ECO:0007669"/>
    <property type="project" value="TreeGrafter"/>
</dbReference>
<evidence type="ECO:0000256" key="7">
    <source>
        <dbReference type="ARBA" id="ARBA00022490"/>
    </source>
</evidence>
<evidence type="ECO:0000256" key="5">
    <source>
        <dbReference type="ARBA" id="ARBA00020260"/>
    </source>
</evidence>
<keyword evidence="21" id="KW-1185">Reference proteome</keyword>
<dbReference type="RefSeq" id="XP_022584943.1">
    <property type="nucleotide sequence ID" value="XM_022721469.1"/>
</dbReference>
<evidence type="ECO:0000256" key="19">
    <source>
        <dbReference type="SAM" id="MobiDB-lite"/>
    </source>
</evidence>
<dbReference type="EMBL" id="KV878336">
    <property type="protein sequence ID" value="OJJ50433.1"/>
    <property type="molecule type" value="Genomic_DNA"/>
</dbReference>
<evidence type="ECO:0000256" key="16">
    <source>
        <dbReference type="ARBA" id="ARBA00023328"/>
    </source>
</evidence>
<evidence type="ECO:0000256" key="18">
    <source>
        <dbReference type="SAM" id="Coils"/>
    </source>
</evidence>
<keyword evidence="11" id="KW-0159">Chromosome partition</keyword>
<dbReference type="Proteomes" id="UP000184188">
    <property type="component" value="Unassembled WGS sequence"/>
</dbReference>
<comment type="similarity">
    <text evidence="4">Belongs to the DASH complex DAD2 family.</text>
</comment>
<evidence type="ECO:0000256" key="9">
    <source>
        <dbReference type="ARBA" id="ARBA00022701"/>
    </source>
</evidence>
<dbReference type="STRING" id="1073090.A0A1L9STM8"/>
<feature type="coiled-coil region" evidence="18">
    <location>
        <begin position="29"/>
        <end position="66"/>
    </location>
</feature>
<evidence type="ECO:0000256" key="17">
    <source>
        <dbReference type="ARBA" id="ARBA00030568"/>
    </source>
</evidence>
<evidence type="ECO:0000256" key="3">
    <source>
        <dbReference type="ARBA" id="ARBA00004629"/>
    </source>
</evidence>
<proteinExistence type="inferred from homology"/>
<keyword evidence="6" id="KW-0158">Chromosome</keyword>
<feature type="compositionally biased region" description="Low complexity" evidence="19">
    <location>
        <begin position="1"/>
        <end position="16"/>
    </location>
</feature>
<comment type="subcellular location">
    <subcellularLocation>
        <location evidence="3">Chromosome</location>
        <location evidence="3">Centromere</location>
        <location evidence="3">Kinetochore</location>
    </subcellularLocation>
    <subcellularLocation>
        <location evidence="2">Cytoplasm</location>
        <location evidence="2">Cytoskeleton</location>
        <location evidence="2">Spindle</location>
    </subcellularLocation>
    <subcellularLocation>
        <location evidence="1">Nucleus</location>
    </subcellularLocation>
</comment>
<dbReference type="GO" id="GO:0042729">
    <property type="term" value="C:DASH complex"/>
    <property type="evidence" value="ECO:0007669"/>
    <property type="project" value="InterPro"/>
</dbReference>
<evidence type="ECO:0000256" key="4">
    <source>
        <dbReference type="ARBA" id="ARBA00005501"/>
    </source>
</evidence>
<dbReference type="InterPro" id="IPR013963">
    <property type="entry name" value="DASH_Dad2"/>
</dbReference>
<keyword evidence="14" id="KW-0539">Nucleus</keyword>
<name>A0A1L9STM8_9EURO</name>
<feature type="region of interest" description="Disordered" evidence="19">
    <location>
        <begin position="1"/>
        <end position="29"/>
    </location>
</feature>
<keyword evidence="9" id="KW-0493">Microtubule</keyword>
<evidence type="ECO:0000256" key="11">
    <source>
        <dbReference type="ARBA" id="ARBA00022829"/>
    </source>
</evidence>
<evidence type="ECO:0000256" key="13">
    <source>
        <dbReference type="ARBA" id="ARBA00023212"/>
    </source>
</evidence>
<dbReference type="GO" id="GO:0051301">
    <property type="term" value="P:cell division"/>
    <property type="evidence" value="ECO:0007669"/>
    <property type="project" value="UniProtKB-KW"/>
</dbReference>
<accession>A0A1L9STM8</accession>
<keyword evidence="10" id="KW-0498">Mitosis</keyword>
<reference evidence="21" key="1">
    <citation type="journal article" date="2017" name="Genome Biol.">
        <title>Comparative genomics reveals high biological diversity and specific adaptations in the industrially and medically important fungal genus Aspergillus.</title>
        <authorList>
            <person name="de Vries R.P."/>
            <person name="Riley R."/>
            <person name="Wiebenga A."/>
            <person name="Aguilar-Osorio G."/>
            <person name="Amillis S."/>
            <person name="Uchima C.A."/>
            <person name="Anderluh G."/>
            <person name="Asadollahi M."/>
            <person name="Askin M."/>
            <person name="Barry K."/>
            <person name="Battaglia E."/>
            <person name="Bayram O."/>
            <person name="Benocci T."/>
            <person name="Braus-Stromeyer S.A."/>
            <person name="Caldana C."/>
            <person name="Canovas D."/>
            <person name="Cerqueira G.C."/>
            <person name="Chen F."/>
            <person name="Chen W."/>
            <person name="Choi C."/>
            <person name="Clum A."/>
            <person name="Dos Santos R.A."/>
            <person name="Damasio A.R."/>
            <person name="Diallinas G."/>
            <person name="Emri T."/>
            <person name="Fekete E."/>
            <person name="Flipphi M."/>
            <person name="Freyberg S."/>
            <person name="Gallo A."/>
            <person name="Gournas C."/>
            <person name="Habgood R."/>
            <person name="Hainaut M."/>
            <person name="Harispe M.L."/>
            <person name="Henrissat B."/>
            <person name="Hilden K.S."/>
            <person name="Hope R."/>
            <person name="Hossain A."/>
            <person name="Karabika E."/>
            <person name="Karaffa L."/>
            <person name="Karanyi Z."/>
            <person name="Krasevec N."/>
            <person name="Kuo A."/>
            <person name="Kusch H."/>
            <person name="LaButti K."/>
            <person name="Lagendijk E.L."/>
            <person name="Lapidus A."/>
            <person name="Levasseur A."/>
            <person name="Lindquist E."/>
            <person name="Lipzen A."/>
            <person name="Logrieco A.F."/>
            <person name="MacCabe A."/>
            <person name="Maekelae M.R."/>
            <person name="Malavazi I."/>
            <person name="Melin P."/>
            <person name="Meyer V."/>
            <person name="Mielnichuk N."/>
            <person name="Miskei M."/>
            <person name="Molnar A.P."/>
            <person name="Mule G."/>
            <person name="Ngan C.Y."/>
            <person name="Orejas M."/>
            <person name="Orosz E."/>
            <person name="Ouedraogo J.P."/>
            <person name="Overkamp K.M."/>
            <person name="Park H.-S."/>
            <person name="Perrone G."/>
            <person name="Piumi F."/>
            <person name="Punt P.J."/>
            <person name="Ram A.F."/>
            <person name="Ramon A."/>
            <person name="Rauscher S."/>
            <person name="Record E."/>
            <person name="Riano-Pachon D.M."/>
            <person name="Robert V."/>
            <person name="Roehrig J."/>
            <person name="Ruller R."/>
            <person name="Salamov A."/>
            <person name="Salih N.S."/>
            <person name="Samson R.A."/>
            <person name="Sandor E."/>
            <person name="Sanguinetti M."/>
            <person name="Schuetze T."/>
            <person name="Sepcic K."/>
            <person name="Shelest E."/>
            <person name="Sherlock G."/>
            <person name="Sophianopoulou V."/>
            <person name="Squina F.M."/>
            <person name="Sun H."/>
            <person name="Susca A."/>
            <person name="Todd R.B."/>
            <person name="Tsang A."/>
            <person name="Unkles S.E."/>
            <person name="van de Wiele N."/>
            <person name="van Rossen-Uffink D."/>
            <person name="Oliveira J.V."/>
            <person name="Vesth T.C."/>
            <person name="Visser J."/>
            <person name="Yu J.-H."/>
            <person name="Zhou M."/>
            <person name="Andersen M.R."/>
            <person name="Archer D.B."/>
            <person name="Baker S.E."/>
            <person name="Benoit I."/>
            <person name="Brakhage A.A."/>
            <person name="Braus G.H."/>
            <person name="Fischer R."/>
            <person name="Frisvad J.C."/>
            <person name="Goldman G.H."/>
            <person name="Houbraken J."/>
            <person name="Oakley B."/>
            <person name="Pocsi I."/>
            <person name="Scazzocchio C."/>
            <person name="Seiboth B."/>
            <person name="vanKuyk P.A."/>
            <person name="Wortman J."/>
            <person name="Dyer P.S."/>
            <person name="Grigoriev I.V."/>
        </authorList>
    </citation>
    <scope>NUCLEOTIDE SEQUENCE [LARGE SCALE GENOMIC DNA]</scope>
    <source>
        <strain evidence="21">CBS 506.65</strain>
    </source>
</reference>
<evidence type="ECO:0000256" key="8">
    <source>
        <dbReference type="ARBA" id="ARBA00022618"/>
    </source>
</evidence>
<protein>
    <recommendedName>
        <fullName evidence="5">DASH complex subunit DAD2</fullName>
    </recommendedName>
    <alternativeName>
        <fullName evidence="17">Outer kinetochore protein DAD2</fullName>
    </alternativeName>
</protein>
<dbReference type="GO" id="GO:0008608">
    <property type="term" value="P:attachment of spindle microtubules to kinetochore"/>
    <property type="evidence" value="ECO:0007669"/>
    <property type="project" value="TreeGrafter"/>
</dbReference>
<dbReference type="VEuPathDB" id="FungiDB:ASPZODRAFT_126294"/>